<dbReference type="EMBL" id="JBHLTS010000065">
    <property type="protein sequence ID" value="MFC0516670.1"/>
    <property type="molecule type" value="Genomic_DNA"/>
</dbReference>
<comment type="caution">
    <text evidence="1">The sequence shown here is derived from an EMBL/GenBank/DDBJ whole genome shotgun (WGS) entry which is preliminary data.</text>
</comment>
<dbReference type="InterPro" id="IPR058087">
    <property type="entry name" value="XAC2610_dom"/>
</dbReference>
<reference evidence="1 2" key="1">
    <citation type="submission" date="2024-09" db="EMBL/GenBank/DDBJ databases">
        <authorList>
            <person name="Sun Q."/>
            <person name="Mori K."/>
        </authorList>
    </citation>
    <scope>NUCLEOTIDE SEQUENCE [LARGE SCALE GENOMIC DNA]</scope>
    <source>
        <strain evidence="1 2">NCAIM B.02415</strain>
    </source>
</reference>
<evidence type="ECO:0000313" key="1">
    <source>
        <dbReference type="EMBL" id="MFC0516670.1"/>
    </source>
</evidence>
<gene>
    <name evidence="1" type="ORF">ACFFGT_20855</name>
</gene>
<keyword evidence="2" id="KW-1185">Reference proteome</keyword>
<evidence type="ECO:0000313" key="2">
    <source>
        <dbReference type="Proteomes" id="UP001589828"/>
    </source>
</evidence>
<dbReference type="NCBIfam" id="NF047539">
    <property type="entry name" value="XAC2610_fam"/>
    <property type="match status" value="1"/>
</dbReference>
<name>A0ABV6LB08_9SPHI</name>
<sequence length="152" mass="17977">MSLQIFRKNKPHVWQSIRYKASVLYEDAFKNCNATRSYITGYRKNAEVPDYDFGDLVIADLNFDKLEDIAIKYDSGGSSGPLYYFYFQDKSGHFYLSKYLTDTVGSFPAYINPKQKTIATQIHANVRYESRKTFRYNSQTKRWKLIKWQMIE</sequence>
<dbReference type="Proteomes" id="UP001589828">
    <property type="component" value="Unassembled WGS sequence"/>
</dbReference>
<proteinExistence type="predicted"/>
<dbReference type="RefSeq" id="WP_377024444.1">
    <property type="nucleotide sequence ID" value="NZ_JBHLTS010000065.1"/>
</dbReference>
<organism evidence="1 2">
    <name type="scientific">Mucilaginibacter angelicae</name>
    <dbReference type="NCBI Taxonomy" id="869718"/>
    <lineage>
        <taxon>Bacteria</taxon>
        <taxon>Pseudomonadati</taxon>
        <taxon>Bacteroidota</taxon>
        <taxon>Sphingobacteriia</taxon>
        <taxon>Sphingobacteriales</taxon>
        <taxon>Sphingobacteriaceae</taxon>
        <taxon>Mucilaginibacter</taxon>
    </lineage>
</organism>
<accession>A0ABV6LB08</accession>
<protein>
    <submittedName>
        <fullName evidence="1">XAC2610-related protein</fullName>
    </submittedName>
</protein>